<proteinExistence type="predicted"/>
<keyword evidence="2" id="KW-0560">Oxidoreductase</keyword>
<keyword evidence="3" id="KW-1185">Reference proteome</keyword>
<protein>
    <submittedName>
        <fullName evidence="2">Catechol 2,3-dioxygenase-like lactoylglutathione lyase family enzyme</fullName>
    </submittedName>
</protein>
<dbReference type="Proteomes" id="UP000519897">
    <property type="component" value="Unassembled WGS sequence"/>
</dbReference>
<evidence type="ECO:0000259" key="1">
    <source>
        <dbReference type="PROSITE" id="PS51819"/>
    </source>
</evidence>
<dbReference type="Pfam" id="PF00903">
    <property type="entry name" value="Glyoxalase"/>
    <property type="match status" value="1"/>
</dbReference>
<keyword evidence="2" id="KW-0223">Dioxygenase</keyword>
<dbReference type="InterPro" id="IPR037523">
    <property type="entry name" value="VOC_core"/>
</dbReference>
<dbReference type="GO" id="GO:0016829">
    <property type="term" value="F:lyase activity"/>
    <property type="evidence" value="ECO:0007669"/>
    <property type="project" value="UniProtKB-KW"/>
</dbReference>
<dbReference type="Gene3D" id="3.30.720.120">
    <property type="match status" value="1"/>
</dbReference>
<dbReference type="GO" id="GO:0051213">
    <property type="term" value="F:dioxygenase activity"/>
    <property type="evidence" value="ECO:0007669"/>
    <property type="project" value="UniProtKB-KW"/>
</dbReference>
<feature type="domain" description="VOC" evidence="1">
    <location>
        <begin position="2"/>
        <end position="120"/>
    </location>
</feature>
<dbReference type="AlphaFoldDB" id="A0A7W6PPW8"/>
<evidence type="ECO:0000313" key="3">
    <source>
        <dbReference type="Proteomes" id="UP000519897"/>
    </source>
</evidence>
<reference evidence="2 3" key="1">
    <citation type="submission" date="2020-08" db="EMBL/GenBank/DDBJ databases">
        <title>Genomic Encyclopedia of Type Strains, Phase IV (KMG-IV): sequencing the most valuable type-strain genomes for metagenomic binning, comparative biology and taxonomic classification.</title>
        <authorList>
            <person name="Goeker M."/>
        </authorList>
    </citation>
    <scope>NUCLEOTIDE SEQUENCE [LARGE SCALE GENOMIC DNA]</scope>
    <source>
        <strain evidence="2 3">DSM 29514</strain>
    </source>
</reference>
<accession>A0A7W6PPW8</accession>
<keyword evidence="2" id="KW-0456">Lyase</keyword>
<evidence type="ECO:0000313" key="2">
    <source>
        <dbReference type="EMBL" id="MBB4142289.1"/>
    </source>
</evidence>
<dbReference type="RefSeq" id="WP_165136110.1">
    <property type="nucleotide sequence ID" value="NZ_CP049250.1"/>
</dbReference>
<dbReference type="PANTHER" id="PTHR36503">
    <property type="entry name" value="BLR2520 PROTEIN"/>
    <property type="match status" value="1"/>
</dbReference>
<dbReference type="InterPro" id="IPR004360">
    <property type="entry name" value="Glyas_Fos-R_dOase_dom"/>
</dbReference>
<dbReference type="Gene3D" id="3.30.720.110">
    <property type="match status" value="1"/>
</dbReference>
<dbReference type="InterPro" id="IPR029068">
    <property type="entry name" value="Glyas_Bleomycin-R_OHBP_Dase"/>
</dbReference>
<comment type="caution">
    <text evidence="2">The sequence shown here is derived from an EMBL/GenBank/DDBJ whole genome shotgun (WGS) entry which is preliminary data.</text>
</comment>
<dbReference type="InterPro" id="IPR026275">
    <property type="entry name" value="Glyoxalase/dOase/EhpR"/>
</dbReference>
<sequence length="125" mass="13799">MRPASFVLLHVRDVDASSRFYEALLDRPPVEKSPTFAMFVYAGGFKIGLWKAANVAPATSGQAGSSEIVLMCDTDQEVDDICAAWQAKDVSILQRPEGMDFGRTFTAEDPDGHRIRVYCRADEPV</sequence>
<gene>
    <name evidence="2" type="ORF">GGQ72_000788</name>
</gene>
<dbReference type="PIRSF" id="PIRSF039020">
    <property type="entry name" value="EhpR"/>
    <property type="match status" value="1"/>
</dbReference>
<dbReference type="EMBL" id="JACIEC010000001">
    <property type="protein sequence ID" value="MBB4142289.1"/>
    <property type="molecule type" value="Genomic_DNA"/>
</dbReference>
<organism evidence="2 3">
    <name type="scientific">Rhizobium rhizoryzae</name>
    <dbReference type="NCBI Taxonomy" id="451876"/>
    <lineage>
        <taxon>Bacteria</taxon>
        <taxon>Pseudomonadati</taxon>
        <taxon>Pseudomonadota</taxon>
        <taxon>Alphaproteobacteria</taxon>
        <taxon>Hyphomicrobiales</taxon>
        <taxon>Rhizobiaceae</taxon>
        <taxon>Rhizobium/Agrobacterium group</taxon>
        <taxon>Rhizobium</taxon>
    </lineage>
</organism>
<dbReference type="PROSITE" id="PS51819">
    <property type="entry name" value="VOC"/>
    <property type="match status" value="1"/>
</dbReference>
<dbReference type="PANTHER" id="PTHR36503:SF1">
    <property type="entry name" value="BLR2520 PROTEIN"/>
    <property type="match status" value="1"/>
</dbReference>
<dbReference type="SUPFAM" id="SSF54593">
    <property type="entry name" value="Glyoxalase/Bleomycin resistance protein/Dihydroxybiphenyl dioxygenase"/>
    <property type="match status" value="1"/>
</dbReference>
<name>A0A7W6PPW8_9HYPH</name>